<dbReference type="GO" id="GO:0004619">
    <property type="term" value="F:phosphoglycerate mutase activity"/>
    <property type="evidence" value="ECO:0007669"/>
    <property type="project" value="UniProtKB-EC"/>
</dbReference>
<dbReference type="InterPro" id="IPR013078">
    <property type="entry name" value="His_Pase_superF_clade-1"/>
</dbReference>
<protein>
    <submittedName>
        <fullName evidence="1">Phosphoglycerate mutase</fullName>
        <ecNumber evidence="1">5.4.2.12</ecNumber>
    </submittedName>
</protein>
<reference evidence="1 2" key="1">
    <citation type="submission" date="2023-07" db="EMBL/GenBank/DDBJ databases">
        <title>Genomic Encyclopedia of Type Strains, Phase IV (KMG-IV): sequencing the most valuable type-strain genomes for metagenomic binning, comparative biology and taxonomic classification.</title>
        <authorList>
            <person name="Goeker M."/>
        </authorList>
    </citation>
    <scope>NUCLEOTIDE SEQUENCE [LARGE SCALE GENOMIC DNA]</scope>
    <source>
        <strain evidence="1 2">DSM 105143</strain>
    </source>
</reference>
<evidence type="ECO:0000313" key="2">
    <source>
        <dbReference type="Proteomes" id="UP001223079"/>
    </source>
</evidence>
<dbReference type="EC" id="5.4.2.12" evidence="1"/>
<dbReference type="EMBL" id="JAUSTM010000011">
    <property type="protein sequence ID" value="MDQ0222744.1"/>
    <property type="molecule type" value="Genomic_DNA"/>
</dbReference>
<dbReference type="SMART" id="SM00855">
    <property type="entry name" value="PGAM"/>
    <property type="match status" value="1"/>
</dbReference>
<sequence length="194" mass="21284">MTKTLYLMRHGQTRLNVEGRVQGAYDSPLTDLGIAQAGMAKDYFETNGIRFDQVYSSTQERASDTAEIVSGQVPTRLKAIKEMDFGTFEAKEERLLPVHRPGTKSFEDQLVPYGGEDIRLVGKRVYEGLLAVLDQASDGDTLLAVSHGAAMWGFILHIDAVLPEGARFGNCAICRLTYAEGELTLEAVIDPTAQ</sequence>
<keyword evidence="1" id="KW-0413">Isomerase</keyword>
<dbReference type="Pfam" id="PF00300">
    <property type="entry name" value="His_Phos_1"/>
    <property type="match status" value="1"/>
</dbReference>
<dbReference type="SUPFAM" id="SSF53254">
    <property type="entry name" value="Phosphoglycerate mutase-like"/>
    <property type="match status" value="1"/>
</dbReference>
<comment type="caution">
    <text evidence="1">The sequence shown here is derived from an EMBL/GenBank/DDBJ whole genome shotgun (WGS) entry which is preliminary data.</text>
</comment>
<accession>A0ABT9YRW8</accession>
<gene>
    <name evidence="1" type="ORF">J2S23_001302</name>
</gene>
<dbReference type="Proteomes" id="UP001223079">
    <property type="component" value="Unassembled WGS sequence"/>
</dbReference>
<dbReference type="PANTHER" id="PTHR48100:SF5">
    <property type="entry name" value="HISTIDINE PHOSPHATASE FAMILY PROTEIN"/>
    <property type="match status" value="1"/>
</dbReference>
<organism evidence="1 2">
    <name type="scientific">Streptococcus moroccensis</name>
    <dbReference type="NCBI Taxonomy" id="1451356"/>
    <lineage>
        <taxon>Bacteria</taxon>
        <taxon>Bacillati</taxon>
        <taxon>Bacillota</taxon>
        <taxon>Bacilli</taxon>
        <taxon>Lactobacillales</taxon>
        <taxon>Streptococcaceae</taxon>
        <taxon>Streptococcus</taxon>
    </lineage>
</organism>
<keyword evidence="2" id="KW-1185">Reference proteome</keyword>
<dbReference type="CDD" id="cd07067">
    <property type="entry name" value="HP_PGM_like"/>
    <property type="match status" value="1"/>
</dbReference>
<name>A0ABT9YRW8_9STRE</name>
<dbReference type="PANTHER" id="PTHR48100">
    <property type="entry name" value="BROAD-SPECIFICITY PHOSPHATASE YOR283W-RELATED"/>
    <property type="match status" value="1"/>
</dbReference>
<evidence type="ECO:0000313" key="1">
    <source>
        <dbReference type="EMBL" id="MDQ0222744.1"/>
    </source>
</evidence>
<dbReference type="RefSeq" id="WP_307121932.1">
    <property type="nucleotide sequence ID" value="NZ_JAUSTM010000011.1"/>
</dbReference>
<dbReference type="InterPro" id="IPR050275">
    <property type="entry name" value="PGM_Phosphatase"/>
</dbReference>
<dbReference type="InterPro" id="IPR029033">
    <property type="entry name" value="His_PPase_superfam"/>
</dbReference>
<proteinExistence type="predicted"/>
<dbReference type="PROSITE" id="PS00175">
    <property type="entry name" value="PG_MUTASE"/>
    <property type="match status" value="1"/>
</dbReference>
<dbReference type="Gene3D" id="3.40.50.1240">
    <property type="entry name" value="Phosphoglycerate mutase-like"/>
    <property type="match status" value="1"/>
</dbReference>
<dbReference type="InterPro" id="IPR001345">
    <property type="entry name" value="PG/BPGM_mutase_AS"/>
</dbReference>